<dbReference type="Proteomes" id="UP000013259">
    <property type="component" value="Unassembled WGS sequence"/>
</dbReference>
<name>M7RE93_SALDU</name>
<evidence type="ECO:0000313" key="1">
    <source>
        <dbReference type="EMBL" id="EMR51734.1"/>
    </source>
</evidence>
<dbReference type="EMBL" id="APMR01000056">
    <property type="protein sequence ID" value="EMR51734.1"/>
    <property type="molecule type" value="Genomic_DNA"/>
</dbReference>
<dbReference type="HOGENOM" id="CLU_1299012_0_0_6"/>
<proteinExistence type="predicted"/>
<reference evidence="1 2" key="1">
    <citation type="submission" date="2013-02" db="EMBL/GenBank/DDBJ databases">
        <authorList>
            <person name="McClelland M."/>
            <person name="Porwollik S."/>
            <person name="Desai P."/>
            <person name="Cheng P."/>
            <person name="Wollam A."/>
            <person name="Pepin K."/>
            <person name="Bhonagiri V."/>
            <person name="Fulton L."/>
            <person name="Fulton R."/>
            <person name="Delehaunty K."/>
            <person name="Fronick C."/>
            <person name="Godfrey J."/>
            <person name="Waligorski J."/>
            <person name="Appelbaum E."/>
            <person name="Tomlinson C."/>
            <person name="Warren W."/>
            <person name="Sodergren E."/>
            <person name="Weinstock G."/>
            <person name="Wilson R.K."/>
        </authorList>
    </citation>
    <scope>NUCLEOTIDE SEQUENCE [LARGE SCALE GENOMIC DNA]</scope>
    <source>
        <strain evidence="1 2">UC16</strain>
    </source>
</reference>
<protein>
    <submittedName>
        <fullName evidence="1">Uncharacterized protein</fullName>
    </submittedName>
</protein>
<sequence length="212" mass="24402">MPCVQARYRQKQEEYIRKNRKTIDAFSGITNPVEMLKLVHEPREHDPLIEWIPCPIPTDELYKKLSDDESRDMVDYAEKLFDSGWQEEAQEIALCLAAFTRANLDNFLRQVINEEELELSSPLPFHRAPPDVRDALLQKVETDDENRDAFFVPWPGLAMRLSLSILTAGARNHLRGVLHFISSLIAMLTRRDGNSLKMAAGAIFTLRNVPIW</sequence>
<evidence type="ECO:0000313" key="2">
    <source>
        <dbReference type="Proteomes" id="UP000013259"/>
    </source>
</evidence>
<gene>
    <name evidence="1" type="ORF">A670_03069</name>
</gene>
<dbReference type="AlphaFoldDB" id="M7RE93"/>
<organism evidence="1 2">
    <name type="scientific">Salmonella enterica subsp. enterica serovar Dublin str. UC16</name>
    <dbReference type="NCBI Taxonomy" id="1192688"/>
    <lineage>
        <taxon>Bacteria</taxon>
        <taxon>Pseudomonadati</taxon>
        <taxon>Pseudomonadota</taxon>
        <taxon>Gammaproteobacteria</taxon>
        <taxon>Enterobacterales</taxon>
        <taxon>Enterobacteriaceae</taxon>
        <taxon>Salmonella</taxon>
    </lineage>
</organism>
<accession>M7RE93</accession>
<comment type="caution">
    <text evidence="1">The sequence shown here is derived from an EMBL/GenBank/DDBJ whole genome shotgun (WGS) entry which is preliminary data.</text>
</comment>
<dbReference type="PATRIC" id="fig|1192688.3.peg.2922"/>